<proteinExistence type="predicted"/>
<dbReference type="OrthoDB" id="10063560at2759"/>
<protein>
    <recommendedName>
        <fullName evidence="4">PDZ domain-containing protein</fullName>
    </recommendedName>
</protein>
<evidence type="ECO:0008006" key="4">
    <source>
        <dbReference type="Google" id="ProtNLM"/>
    </source>
</evidence>
<comment type="caution">
    <text evidence="2">The sequence shown here is derived from an EMBL/GenBank/DDBJ whole genome shotgun (WGS) entry which is preliminary data.</text>
</comment>
<evidence type="ECO:0000313" key="2">
    <source>
        <dbReference type="EMBL" id="RUS74604.1"/>
    </source>
</evidence>
<dbReference type="InterPro" id="IPR036034">
    <property type="entry name" value="PDZ_sf"/>
</dbReference>
<accession>A0A3S1BTN8</accession>
<gene>
    <name evidence="2" type="ORF">EGW08_017626</name>
</gene>
<evidence type="ECO:0000313" key="3">
    <source>
        <dbReference type="Proteomes" id="UP000271974"/>
    </source>
</evidence>
<dbReference type="EMBL" id="RQTK01000815">
    <property type="protein sequence ID" value="RUS74604.1"/>
    <property type="molecule type" value="Genomic_DNA"/>
</dbReference>
<dbReference type="AlphaFoldDB" id="A0A3S1BTN8"/>
<feature type="region of interest" description="Disordered" evidence="1">
    <location>
        <begin position="1"/>
        <end position="22"/>
    </location>
</feature>
<organism evidence="2 3">
    <name type="scientific">Elysia chlorotica</name>
    <name type="common">Eastern emerald elysia</name>
    <name type="synonym">Sea slug</name>
    <dbReference type="NCBI Taxonomy" id="188477"/>
    <lineage>
        <taxon>Eukaryota</taxon>
        <taxon>Metazoa</taxon>
        <taxon>Spiralia</taxon>
        <taxon>Lophotrochozoa</taxon>
        <taxon>Mollusca</taxon>
        <taxon>Gastropoda</taxon>
        <taxon>Heterobranchia</taxon>
        <taxon>Euthyneura</taxon>
        <taxon>Panpulmonata</taxon>
        <taxon>Sacoglossa</taxon>
        <taxon>Placobranchoidea</taxon>
        <taxon>Plakobranchidae</taxon>
        <taxon>Elysia</taxon>
    </lineage>
</organism>
<keyword evidence="3" id="KW-1185">Reference proteome</keyword>
<sequence>MDTEDSEIEGGGGGAETKNGEILNIPQNVCLSNGTLDGPYDYEPRFVFPPVSDDGNGNGTFPSLGTMETMETIPGASGTVQVKRIPSLRHVEQQADTVELSLEGLQSSGQGGVTEEGEESSQVLYNMPSGASPSQDVAPGVTSPSRDPCDERLAQHGGPAGVFRIAPLKLQVSETRRPCPAIEDTLRQGRQPFEVVLRGGTPWGFALNGGTGTGLPVYISKVGYCTIG</sequence>
<reference evidence="2 3" key="1">
    <citation type="submission" date="2019-01" db="EMBL/GenBank/DDBJ databases">
        <title>A draft genome assembly of the solar-powered sea slug Elysia chlorotica.</title>
        <authorList>
            <person name="Cai H."/>
            <person name="Li Q."/>
            <person name="Fang X."/>
            <person name="Li J."/>
            <person name="Curtis N.E."/>
            <person name="Altenburger A."/>
            <person name="Shibata T."/>
            <person name="Feng M."/>
            <person name="Maeda T."/>
            <person name="Schwartz J.A."/>
            <person name="Shigenobu S."/>
            <person name="Lundholm N."/>
            <person name="Nishiyama T."/>
            <person name="Yang H."/>
            <person name="Hasebe M."/>
            <person name="Li S."/>
            <person name="Pierce S.K."/>
            <person name="Wang J."/>
        </authorList>
    </citation>
    <scope>NUCLEOTIDE SEQUENCE [LARGE SCALE GENOMIC DNA]</scope>
    <source>
        <strain evidence="2">EC2010</strain>
        <tissue evidence="2">Whole organism of an adult</tissue>
    </source>
</reference>
<dbReference type="Proteomes" id="UP000271974">
    <property type="component" value="Unassembled WGS sequence"/>
</dbReference>
<evidence type="ECO:0000256" key="1">
    <source>
        <dbReference type="SAM" id="MobiDB-lite"/>
    </source>
</evidence>
<dbReference type="Gene3D" id="2.30.42.10">
    <property type="match status" value="1"/>
</dbReference>
<name>A0A3S1BTN8_ELYCH</name>